<dbReference type="PANTHER" id="PTHR36529">
    <property type="entry name" value="SLL1095 PROTEIN"/>
    <property type="match status" value="1"/>
</dbReference>
<dbReference type="AlphaFoldDB" id="A0AA49JKE3"/>
<protein>
    <submittedName>
        <fullName evidence="1">TIGR04282 family arsenosugar biosynthesis glycosyltransferase</fullName>
    </submittedName>
</protein>
<sequence>MSHQSKELLIIFAKVPEAGKVKTRLAVDVGDEKALEVYHALLKHTRTQVLPLAQDKIIYYTPHIVTDDAWEGDHFQKAIQPDGDLGSRMLHAFEQGFAQGYTRICIIGTDCFDLATEHLQQAFQALRDNNVVLGPSQDGGYYLLGMDQPYAELFNNKTWSTESVADETRADAQAHTLSLYELPILNDIDTIHDLKQSALWDQLPD</sequence>
<evidence type="ECO:0000313" key="1">
    <source>
        <dbReference type="EMBL" id="WKN40241.1"/>
    </source>
</evidence>
<proteinExistence type="predicted"/>
<organism evidence="1">
    <name type="scientific">Roseihalotalea indica</name>
    <dbReference type="NCBI Taxonomy" id="2867963"/>
    <lineage>
        <taxon>Bacteria</taxon>
        <taxon>Pseudomonadati</taxon>
        <taxon>Bacteroidota</taxon>
        <taxon>Cytophagia</taxon>
        <taxon>Cytophagales</taxon>
        <taxon>Catalimonadaceae</taxon>
        <taxon>Roseihalotalea</taxon>
    </lineage>
</organism>
<dbReference type="Pfam" id="PF09837">
    <property type="entry name" value="DUF2064"/>
    <property type="match status" value="1"/>
</dbReference>
<dbReference type="SUPFAM" id="SSF53448">
    <property type="entry name" value="Nucleotide-diphospho-sugar transferases"/>
    <property type="match status" value="1"/>
</dbReference>
<name>A0AA49JKE3_9BACT</name>
<reference evidence="1" key="2">
    <citation type="journal article" date="2024" name="Antonie Van Leeuwenhoek">
        <title>Roseihalotalea indica gen. nov., sp. nov., a halophilic Bacteroidetes from mesopelagic Southwest Indian Ocean with higher carbohydrate metabolic potential.</title>
        <authorList>
            <person name="Chen B."/>
            <person name="Zhang M."/>
            <person name="Lin D."/>
            <person name="Ye J."/>
            <person name="Tang K."/>
        </authorList>
    </citation>
    <scope>NUCLEOTIDE SEQUENCE</scope>
    <source>
        <strain evidence="1">TK19036</strain>
    </source>
</reference>
<dbReference type="EMBL" id="CP120682">
    <property type="protein sequence ID" value="WKN40241.1"/>
    <property type="molecule type" value="Genomic_DNA"/>
</dbReference>
<dbReference type="PANTHER" id="PTHR36529:SF1">
    <property type="entry name" value="GLYCOSYLTRANSFERASE"/>
    <property type="match status" value="1"/>
</dbReference>
<dbReference type="InterPro" id="IPR018641">
    <property type="entry name" value="Trfase_1_rSAM/seldom-assoc"/>
</dbReference>
<dbReference type="Gene3D" id="3.90.550.10">
    <property type="entry name" value="Spore Coat Polysaccharide Biosynthesis Protein SpsA, Chain A"/>
    <property type="match status" value="1"/>
</dbReference>
<gene>
    <name evidence="1" type="ORF">K4G66_16225</name>
</gene>
<accession>A0AA49JKE3</accession>
<dbReference type="InterPro" id="IPR029044">
    <property type="entry name" value="Nucleotide-diphossugar_trans"/>
</dbReference>
<dbReference type="NCBIfam" id="TIGR04282">
    <property type="entry name" value="glyco_like_cofC"/>
    <property type="match status" value="1"/>
</dbReference>
<reference evidence="1" key="1">
    <citation type="journal article" date="2023" name="Comput. Struct. Biotechnol. J.">
        <title>Discovery of a novel marine Bacteroidetes with a rich repertoire of carbohydrate-active enzymes.</title>
        <authorList>
            <person name="Chen B."/>
            <person name="Liu G."/>
            <person name="Chen Q."/>
            <person name="Wang H."/>
            <person name="Liu L."/>
            <person name="Tang K."/>
        </authorList>
    </citation>
    <scope>NUCLEOTIDE SEQUENCE</scope>
    <source>
        <strain evidence="1">TK19036</strain>
    </source>
</reference>